<evidence type="ECO:0000256" key="7">
    <source>
        <dbReference type="ARBA" id="ARBA00022842"/>
    </source>
</evidence>
<comment type="cofactor">
    <cofactor evidence="1 13">
        <name>Mg(2+)</name>
        <dbReference type="ChEBI" id="CHEBI:18420"/>
    </cofactor>
</comment>
<feature type="binding site" evidence="13">
    <location>
        <position position="707"/>
    </location>
    <ligand>
        <name>Mg(2+)</name>
        <dbReference type="ChEBI" id="CHEBI:18420"/>
        <label>2</label>
    </ligand>
</feature>
<dbReference type="EMBL" id="AP022321">
    <property type="protein sequence ID" value="BBU35364.1"/>
    <property type="molecule type" value="Genomic_DNA"/>
</dbReference>
<dbReference type="Pfam" id="PF22702">
    <property type="entry name" value="Cas9_RuvC"/>
    <property type="match status" value="1"/>
</dbReference>
<evidence type="ECO:0000256" key="6">
    <source>
        <dbReference type="ARBA" id="ARBA00022801"/>
    </source>
</evidence>
<evidence type="ECO:0000256" key="8">
    <source>
        <dbReference type="ARBA" id="ARBA00022884"/>
    </source>
</evidence>
<feature type="binding site" evidence="13">
    <location>
        <position position="496"/>
    </location>
    <ligand>
        <name>Mg(2+)</name>
        <dbReference type="ChEBI" id="CHEBI:18420"/>
        <label>2</label>
    </ligand>
</feature>
<keyword evidence="8 13" id="KW-0694">RNA-binding</keyword>
<dbReference type="InterPro" id="IPR036397">
    <property type="entry name" value="RNaseH_sf"/>
</dbReference>
<comment type="function">
    <text evidence="13">CRISPR (clustered regularly interspaced short palindromic repeat) is an adaptive immune system that provides protection against mobile genetic elements (viruses, transposable elements and conjugative plasmids). CRISPR clusters contain spacers, sequences complementary to antecedent mobile elements, and target invading nucleic acids. CRISPR clusters are transcribed and processed into CRISPR RNA (crRNA). In type II CRISPR systems correct processing of pre-crRNA requires a trans-encoded small RNA (tracrRNA), endogenous ribonuclease 3 (rnc) and this protein. The tracrRNA serves as a guide for ribonuclease 3-aided processing of pre-crRNA. Subsequently Cas9/crRNA/tracrRNA endonucleolytically cleaves linear or circular dsDNA target complementary to the spacer; Cas9 is inactive in the absence of the 2 guide RNAs (gRNA). Cas9 recognizes the protospacer adjacent motif (PAM) in the CRISPR repeat sequences to help distinguish self versus nonself, as targets within the bacterial CRISPR locus do not have PAMs. PAM recognition is also required for catalytic activity.</text>
</comment>
<comment type="subunit">
    <text evidence="12 13">Monomer. Binds crRNA and tracrRNA.</text>
</comment>
<dbReference type="EC" id="3.1.-.-" evidence="13"/>
<keyword evidence="4 13" id="KW-0479">Metal-binding</keyword>
<reference evidence="16 17" key="1">
    <citation type="journal article" date="2020" name="Int. J. Syst. Evol. Microbiol.">
        <title>Veillonella nakazawae sp. nov., an anaerobic gram-negative coccus isolated from the oral cavity of Japanese children.</title>
        <authorList>
            <person name="Mashima I."/>
            <person name="Theodorea C.F."/>
            <person name="Djais A.A."/>
            <person name="Kunihiro T."/>
            <person name="Kawamura Y."/>
            <person name="Otomo M."/>
            <person name="Saitoh M."/>
            <person name="Tamai R."/>
            <person name="Kiyoura Y."/>
        </authorList>
    </citation>
    <scope>NUCLEOTIDE SEQUENCE [LARGE SCALE GENOMIC DNA]</scope>
    <source>
        <strain evidence="16 17">T1-7</strain>
    </source>
</reference>
<feature type="binding site" evidence="13">
    <location>
        <position position="496"/>
    </location>
    <ligand>
        <name>Mg(2+)</name>
        <dbReference type="ChEBI" id="CHEBI:18420"/>
        <label>1</label>
    </ligand>
</feature>
<feature type="binding site" evidence="13">
    <location>
        <position position="8"/>
    </location>
    <ligand>
        <name>Mg(2+)</name>
        <dbReference type="ChEBI" id="CHEBI:18420"/>
        <label>1</label>
    </ligand>
</feature>
<keyword evidence="10 13" id="KW-0238">DNA-binding</keyword>
<dbReference type="InterPro" id="IPR040656">
    <property type="entry name" value="Cas9_WED_dom"/>
</dbReference>
<comment type="similarity">
    <text evidence="13">Belongs to the CRISPR-associated Cas9 family.</text>
</comment>
<proteinExistence type="inferred from homology"/>
<keyword evidence="5 13" id="KW-0255">Endonuclease</keyword>
<keyword evidence="17" id="KW-1185">Reference proteome</keyword>
<organism evidence="16 17">
    <name type="scientific">Veillonella nakazawae</name>
    <dbReference type="NCBI Taxonomy" id="2682456"/>
    <lineage>
        <taxon>Bacteria</taxon>
        <taxon>Bacillati</taxon>
        <taxon>Bacillota</taxon>
        <taxon>Negativicutes</taxon>
        <taxon>Veillonellales</taxon>
        <taxon>Veillonellaceae</taxon>
        <taxon>Veillonella</taxon>
    </lineage>
</organism>
<feature type="binding site" evidence="13">
    <location>
        <position position="492"/>
    </location>
    <ligand>
        <name>Mg(2+)</name>
        <dbReference type="ChEBI" id="CHEBI:18420"/>
        <label>1</label>
    </ligand>
</feature>
<dbReference type="HAMAP" id="MF_01480">
    <property type="entry name" value="Cas9"/>
    <property type="match status" value="1"/>
</dbReference>
<keyword evidence="6 13" id="KW-0378">Hydrolase</keyword>
<evidence type="ECO:0000256" key="12">
    <source>
        <dbReference type="ARBA" id="ARBA00046380"/>
    </source>
</evidence>
<keyword evidence="9 13" id="KW-0051">Antiviral defense</keyword>
<sequence length="1064" mass="122273">MGYILGLDIGVASVGYAIIDENYNVLISGVRLFREGMAEENVARRGFRSSRRGVRRSHHRLERLKELLSNVLGVSGNKSYTNLYEIRVRGLSNKLLPDELVAVIIQLAKHRGIFYLSPEDLATEDGSNRSSADIIRNNENKLMDGIYPCHVQLEKLNTTGTVRGIENKFTHESYRSELIKLLEVQSSFYPKLKGITDEVLCIYDSKREYYEGPGSYKSPTPYGSYQLDENGNVIKINLIDKMRGTCTYFPNELRAPKWSYSACLFNLLNDLNNLTLQGIKITEAQKQELINEYVNKGKSVTIPAIAKVCGVKKEDIFGFRIDKSEKPVFTKFEGYNELLKIAKSVNEEATIEGNKQLVDDTSEILTKEKSIEVRERKLVDDLKLSTSLAKEIAKSGGFTTYHSLSFKAINLILDDLLRTSKNQIELYTEAGIKPYNHNFSQNNQLCANLSDWIVSPVVKRSINETIKVFNALRKYLKKQNGDDAEFSDVVVELAREKNSQEKKDLIKKIQKANEEKRYKIMELVENRKLTRAELERISLLLEQDFKCAYSLKPIELSDVFKAGLLEVDHIIPLSISLSDAQSNKVLVYQKENQAKGQRSPFQYFSSGKAEIAFEIFKEYVIRNSNFSNAKKRNLLYLGNPVEDMKGFIDRNLVDTRYASRETYNLLKSFFDYHNINTNVKVINGSATSYFRKKAYLSKNREETYAHHAQDAMIIAGFANTKLIKFFSKIGAFSESLNNKESIVEVDGNIINSETGEVLEQELFDKSENVSNYIQFLKHIERIEPLYSHKVDRKPNRALYDQQIKATRSFVEDNKEVTYIITKYSDIYNTGAGNVGSKLKKMILESPDKLLMYHHDPKTFEIFQKIVEQYGDESNPFAAYKEDHGPIRKYSKRGNGPIIESVKFRDKQLGAHRVNTKQQGHNKSVFLKIKSLRTDIYQEGNNYLVLNVPYDMVQFINGKYLINQDQYYKAKKNQSISEKAKFIMSLYRGDFISYEYKGEVLSCIFKCMNSEKEHKIEISYIDRPTNKQERLSVKTSLKNLTKFNVDVLGNKYKVMGEKLEFDVTI</sequence>
<keyword evidence="14" id="KW-0175">Coiled coil</keyword>
<dbReference type="Pfam" id="PF18070">
    <property type="entry name" value="Cas9_PI2"/>
    <property type="match status" value="1"/>
</dbReference>
<evidence type="ECO:0000256" key="11">
    <source>
        <dbReference type="ARBA" id="ARBA00023211"/>
    </source>
</evidence>
<feature type="domain" description="HNH Cas9-type" evidence="15">
    <location>
        <begin position="491"/>
        <end position="652"/>
    </location>
</feature>
<keyword evidence="7 13" id="KW-0460">Magnesium</keyword>
<accession>A0ABM7HEA2</accession>
<dbReference type="PROSITE" id="PS51749">
    <property type="entry name" value="HNH_CAS9"/>
    <property type="match status" value="1"/>
</dbReference>
<dbReference type="InterPro" id="IPR028629">
    <property type="entry name" value="Cas9"/>
</dbReference>
<dbReference type="Gene3D" id="3.30.420.10">
    <property type="entry name" value="Ribonuclease H-like superfamily/Ribonuclease H"/>
    <property type="match status" value="1"/>
</dbReference>
<dbReference type="InterPro" id="IPR055228">
    <property type="entry name" value="Cas9_RuvC"/>
</dbReference>
<dbReference type="Pfam" id="PF18061">
    <property type="entry name" value="CRISPR_Cas9_WED"/>
    <property type="match status" value="1"/>
</dbReference>
<comment type="similarity">
    <text evidence="2">Belongs to the CRISPR-associated protein Cas9 family. Subtype II-A subfamily.</text>
</comment>
<gene>
    <name evidence="13 16" type="primary">cas9</name>
    <name evidence="16" type="ORF">VEIT17_18100</name>
</gene>
<feature type="active site" description="Proton acceptor for HNH nuclease domain" evidence="13">
    <location>
        <position position="569"/>
    </location>
</feature>
<evidence type="ECO:0000256" key="10">
    <source>
        <dbReference type="ARBA" id="ARBA00023125"/>
    </source>
</evidence>
<dbReference type="InterPro" id="IPR003615">
    <property type="entry name" value="HNH_nuc"/>
</dbReference>
<keyword evidence="11" id="KW-0464">Manganese</keyword>
<dbReference type="InterPro" id="IPR040555">
    <property type="entry name" value="Cas9_PI2"/>
</dbReference>
<evidence type="ECO:0000256" key="9">
    <source>
        <dbReference type="ARBA" id="ARBA00023118"/>
    </source>
</evidence>
<comment type="domain">
    <text evidence="13">Has 2 endonuclease domains. The discontinuous RuvC-like domain cleaves the target DNA noncomplementary to crRNA while the HNH nuclease domain cleaves the target DNA complementary to crRNA.</text>
</comment>
<feature type="coiled-coil region" evidence="14">
    <location>
        <begin position="495"/>
        <end position="526"/>
    </location>
</feature>
<dbReference type="GO" id="GO:0004519">
    <property type="term" value="F:endonuclease activity"/>
    <property type="evidence" value="ECO:0007669"/>
    <property type="project" value="UniProtKB-KW"/>
</dbReference>
<keyword evidence="3 13" id="KW-0540">Nuclease</keyword>
<evidence type="ECO:0000256" key="3">
    <source>
        <dbReference type="ARBA" id="ARBA00022722"/>
    </source>
</evidence>
<dbReference type="NCBIfam" id="TIGR01865">
    <property type="entry name" value="cas_Csn1"/>
    <property type="match status" value="1"/>
</dbReference>
<dbReference type="Proteomes" id="UP000509249">
    <property type="component" value="Chromosome"/>
</dbReference>
<dbReference type="Gene3D" id="1.10.30.50">
    <property type="match status" value="1"/>
</dbReference>
<name>A0ABM7HEA2_9FIRM</name>
<feature type="binding site" evidence="13">
    <location>
        <position position="8"/>
    </location>
    <ligand>
        <name>Mg(2+)</name>
        <dbReference type="ChEBI" id="CHEBI:18420"/>
        <label>2</label>
    </ligand>
</feature>
<evidence type="ECO:0000259" key="15">
    <source>
        <dbReference type="PROSITE" id="PS51749"/>
    </source>
</evidence>
<evidence type="ECO:0000256" key="13">
    <source>
        <dbReference type="HAMAP-Rule" id="MF_01480"/>
    </source>
</evidence>
<dbReference type="Pfam" id="PF13395">
    <property type="entry name" value="HNH_4"/>
    <property type="match status" value="1"/>
</dbReference>
<evidence type="ECO:0000313" key="16">
    <source>
        <dbReference type="EMBL" id="BBU35364.1"/>
    </source>
</evidence>
<evidence type="ECO:0000313" key="17">
    <source>
        <dbReference type="Proteomes" id="UP000509249"/>
    </source>
</evidence>
<dbReference type="RefSeq" id="WP_178885826.1">
    <property type="nucleotide sequence ID" value="NZ_AP022321.1"/>
</dbReference>
<evidence type="ECO:0000256" key="1">
    <source>
        <dbReference type="ARBA" id="ARBA00001946"/>
    </source>
</evidence>
<feature type="active site" description="For RuvC-like nuclease domain" evidence="13">
    <location>
        <position position="8"/>
    </location>
</feature>
<protein>
    <recommendedName>
        <fullName evidence="13">CRISPR-associated endonuclease Cas9</fullName>
        <ecNumber evidence="13">3.1.-.-</ecNumber>
    </recommendedName>
</protein>
<evidence type="ECO:0000256" key="2">
    <source>
        <dbReference type="ARBA" id="ARBA00005244"/>
    </source>
</evidence>
<evidence type="ECO:0000256" key="4">
    <source>
        <dbReference type="ARBA" id="ARBA00022723"/>
    </source>
</evidence>
<dbReference type="InterPro" id="IPR033114">
    <property type="entry name" value="HNH_CAS9"/>
</dbReference>
<evidence type="ECO:0000256" key="14">
    <source>
        <dbReference type="SAM" id="Coils"/>
    </source>
</evidence>
<evidence type="ECO:0000256" key="5">
    <source>
        <dbReference type="ARBA" id="ARBA00022759"/>
    </source>
</evidence>